<dbReference type="Proteomes" id="UP001586593">
    <property type="component" value="Unassembled WGS sequence"/>
</dbReference>
<name>A0ABR3W8U5_9PEZI</name>
<proteinExistence type="predicted"/>
<feature type="compositionally biased region" description="Low complexity" evidence="1">
    <location>
        <begin position="134"/>
        <end position="164"/>
    </location>
</feature>
<evidence type="ECO:0000313" key="3">
    <source>
        <dbReference type="EMBL" id="KAL1856300.1"/>
    </source>
</evidence>
<evidence type="ECO:0008006" key="5">
    <source>
        <dbReference type="Google" id="ProtNLM"/>
    </source>
</evidence>
<accession>A0ABR3W8U5</accession>
<feature type="signal peptide" evidence="2">
    <location>
        <begin position="1"/>
        <end position="27"/>
    </location>
</feature>
<dbReference type="EMBL" id="JAZHXJ010000601">
    <property type="protein sequence ID" value="KAL1856300.1"/>
    <property type="molecule type" value="Genomic_DNA"/>
</dbReference>
<feature type="region of interest" description="Disordered" evidence="1">
    <location>
        <begin position="91"/>
        <end position="186"/>
    </location>
</feature>
<keyword evidence="4" id="KW-1185">Reference proteome</keyword>
<evidence type="ECO:0000256" key="2">
    <source>
        <dbReference type="SAM" id="SignalP"/>
    </source>
</evidence>
<reference evidence="3 4" key="1">
    <citation type="journal article" date="2024" name="Commun. Biol.">
        <title>Comparative genomic analysis of thermophilic fungi reveals convergent evolutionary adaptations and gene losses.</title>
        <authorList>
            <person name="Steindorff A.S."/>
            <person name="Aguilar-Pontes M.V."/>
            <person name="Robinson A.J."/>
            <person name="Andreopoulos B."/>
            <person name="LaButti K."/>
            <person name="Kuo A."/>
            <person name="Mondo S."/>
            <person name="Riley R."/>
            <person name="Otillar R."/>
            <person name="Haridas S."/>
            <person name="Lipzen A."/>
            <person name="Grimwood J."/>
            <person name="Schmutz J."/>
            <person name="Clum A."/>
            <person name="Reid I.D."/>
            <person name="Moisan M.C."/>
            <person name="Butler G."/>
            <person name="Nguyen T.T.M."/>
            <person name="Dewar K."/>
            <person name="Conant G."/>
            <person name="Drula E."/>
            <person name="Henrissat B."/>
            <person name="Hansel C."/>
            <person name="Singer S."/>
            <person name="Hutchinson M.I."/>
            <person name="de Vries R.P."/>
            <person name="Natvig D.O."/>
            <person name="Powell A.J."/>
            <person name="Tsang A."/>
            <person name="Grigoriev I.V."/>
        </authorList>
    </citation>
    <scope>NUCLEOTIDE SEQUENCE [LARGE SCALE GENOMIC DNA]</scope>
    <source>
        <strain evidence="3 4">ATCC 24622</strain>
    </source>
</reference>
<protein>
    <recommendedName>
        <fullName evidence="5">Siderophore biosynthesis</fullName>
    </recommendedName>
</protein>
<evidence type="ECO:0000313" key="4">
    <source>
        <dbReference type="Proteomes" id="UP001586593"/>
    </source>
</evidence>
<feature type="chain" id="PRO_5045517045" description="Siderophore biosynthesis" evidence="2">
    <location>
        <begin position="28"/>
        <end position="211"/>
    </location>
</feature>
<evidence type="ECO:0000256" key="1">
    <source>
        <dbReference type="SAM" id="MobiDB-lite"/>
    </source>
</evidence>
<keyword evidence="2" id="KW-0732">Signal</keyword>
<organism evidence="3 4">
    <name type="scientific">Phialemonium thermophilum</name>
    <dbReference type="NCBI Taxonomy" id="223376"/>
    <lineage>
        <taxon>Eukaryota</taxon>
        <taxon>Fungi</taxon>
        <taxon>Dikarya</taxon>
        <taxon>Ascomycota</taxon>
        <taxon>Pezizomycotina</taxon>
        <taxon>Sordariomycetes</taxon>
        <taxon>Sordariomycetidae</taxon>
        <taxon>Cephalothecales</taxon>
        <taxon>Cephalothecaceae</taxon>
        <taxon>Phialemonium</taxon>
    </lineage>
</organism>
<sequence>MHILANPRLKGLVLAALLAITAVPALARTDFEGCVSTKVIIETWYASYIWYDPDTGEICSDLDCGGGRSPPKTTVPGCPLYRGTATVTPSYLPGFGPDPGSATAGATVPPSATAPGTGSEPIAEGSSATVPPSGAITDTASITGTSAGSQATSSLRRSGDTSSRGTGGGSSSASAATTASTPSAASTTHIHGTLYTVIGVISIVAGWLSIL</sequence>
<comment type="caution">
    <text evidence="3">The sequence shown here is derived from an EMBL/GenBank/DDBJ whole genome shotgun (WGS) entry which is preliminary data.</text>
</comment>
<feature type="compositionally biased region" description="Low complexity" evidence="1">
    <location>
        <begin position="171"/>
        <end position="186"/>
    </location>
</feature>
<gene>
    <name evidence="3" type="ORF">VTK73DRAFT_8398</name>
</gene>